<name>A0AAD6UU99_9AGAR</name>
<gene>
    <name evidence="2" type="ORF">GGX14DRAFT_404477</name>
</gene>
<comment type="caution">
    <text evidence="2">The sequence shown here is derived from an EMBL/GenBank/DDBJ whole genome shotgun (WGS) entry which is preliminary data.</text>
</comment>
<protein>
    <submittedName>
        <fullName evidence="2">Uncharacterized protein</fullName>
    </submittedName>
</protein>
<dbReference type="Proteomes" id="UP001219525">
    <property type="component" value="Unassembled WGS sequence"/>
</dbReference>
<evidence type="ECO:0000256" key="1">
    <source>
        <dbReference type="SAM" id="MobiDB-lite"/>
    </source>
</evidence>
<accession>A0AAD6UU99</accession>
<organism evidence="2 3">
    <name type="scientific">Mycena pura</name>
    <dbReference type="NCBI Taxonomy" id="153505"/>
    <lineage>
        <taxon>Eukaryota</taxon>
        <taxon>Fungi</taxon>
        <taxon>Dikarya</taxon>
        <taxon>Basidiomycota</taxon>
        <taxon>Agaricomycotina</taxon>
        <taxon>Agaricomycetes</taxon>
        <taxon>Agaricomycetidae</taxon>
        <taxon>Agaricales</taxon>
        <taxon>Marasmiineae</taxon>
        <taxon>Mycenaceae</taxon>
        <taxon>Mycena</taxon>
    </lineage>
</organism>
<keyword evidence="3" id="KW-1185">Reference proteome</keyword>
<sequence>MKRKETTECLKGNKACAGVQRGERAARGLASALYLESSSSFWTPPSRKKDSGVPSTTKYLRRTRDEINNGVPKGKQGMCRLRKSSSRLGLRALHREQLETWGSALYLESSSRDLGLRALSREQLELLDSALSEKDSGVPRSRLEVL</sequence>
<evidence type="ECO:0000313" key="3">
    <source>
        <dbReference type="Proteomes" id="UP001219525"/>
    </source>
</evidence>
<dbReference type="EMBL" id="JARJCW010000096">
    <property type="protein sequence ID" value="KAJ7194687.1"/>
    <property type="molecule type" value="Genomic_DNA"/>
</dbReference>
<evidence type="ECO:0000313" key="2">
    <source>
        <dbReference type="EMBL" id="KAJ7194687.1"/>
    </source>
</evidence>
<reference evidence="2" key="1">
    <citation type="submission" date="2023-03" db="EMBL/GenBank/DDBJ databases">
        <title>Massive genome expansion in bonnet fungi (Mycena s.s.) driven by repeated elements and novel gene families across ecological guilds.</title>
        <authorList>
            <consortium name="Lawrence Berkeley National Laboratory"/>
            <person name="Harder C.B."/>
            <person name="Miyauchi S."/>
            <person name="Viragh M."/>
            <person name="Kuo A."/>
            <person name="Thoen E."/>
            <person name="Andreopoulos B."/>
            <person name="Lu D."/>
            <person name="Skrede I."/>
            <person name="Drula E."/>
            <person name="Henrissat B."/>
            <person name="Morin E."/>
            <person name="Kohler A."/>
            <person name="Barry K."/>
            <person name="LaButti K."/>
            <person name="Morin E."/>
            <person name="Salamov A."/>
            <person name="Lipzen A."/>
            <person name="Mereny Z."/>
            <person name="Hegedus B."/>
            <person name="Baldrian P."/>
            <person name="Stursova M."/>
            <person name="Weitz H."/>
            <person name="Taylor A."/>
            <person name="Grigoriev I.V."/>
            <person name="Nagy L.G."/>
            <person name="Martin F."/>
            <person name="Kauserud H."/>
        </authorList>
    </citation>
    <scope>NUCLEOTIDE SEQUENCE</scope>
    <source>
        <strain evidence="2">9144</strain>
    </source>
</reference>
<proteinExistence type="predicted"/>
<dbReference type="AlphaFoldDB" id="A0AAD6UU99"/>
<feature type="region of interest" description="Disordered" evidence="1">
    <location>
        <begin position="40"/>
        <end position="77"/>
    </location>
</feature>